<dbReference type="Proteomes" id="UP000674938">
    <property type="component" value="Unassembled WGS sequence"/>
</dbReference>
<feature type="domain" description="Putative Se/S carrier protein-like" evidence="1">
    <location>
        <begin position="2"/>
        <end position="66"/>
    </location>
</feature>
<evidence type="ECO:0000259" key="1">
    <source>
        <dbReference type="Pfam" id="PF11823"/>
    </source>
</evidence>
<keyword evidence="3" id="KW-1185">Reference proteome</keyword>
<comment type="caution">
    <text evidence="2">The sequence shown here is derived from an EMBL/GenBank/DDBJ whole genome shotgun (WGS) entry which is preliminary data.</text>
</comment>
<name>A0A940PAK7_9ENTE</name>
<protein>
    <submittedName>
        <fullName evidence="2">DUF3343 domain-containing protein</fullName>
    </submittedName>
</protein>
<proteinExistence type="predicted"/>
<evidence type="ECO:0000313" key="3">
    <source>
        <dbReference type="Proteomes" id="UP000674938"/>
    </source>
</evidence>
<accession>A0A940PAK7</accession>
<evidence type="ECO:0000313" key="2">
    <source>
        <dbReference type="EMBL" id="MBP1040503.1"/>
    </source>
</evidence>
<gene>
    <name evidence="2" type="ORF">I6N95_05765</name>
</gene>
<dbReference type="AlphaFoldDB" id="A0A940PAK7"/>
<dbReference type="Pfam" id="PF11823">
    <property type="entry name" value="Se_S_carrier"/>
    <property type="match status" value="1"/>
</dbReference>
<sequence>MDYLVAFNSTHQAMEVELWIKEAQLNARLIPTPESIAASCGLALKFNESSLASIVQHLRKNNQQVDMYQIVIDQQKLKTYVRCQMEGVLNE</sequence>
<dbReference type="EMBL" id="JAEEGA010000003">
    <property type="protein sequence ID" value="MBP1040503.1"/>
    <property type="molecule type" value="Genomic_DNA"/>
</dbReference>
<dbReference type="InterPro" id="IPR021778">
    <property type="entry name" value="Se/S_carrier-like"/>
</dbReference>
<reference evidence="2" key="1">
    <citation type="submission" date="2020-12" db="EMBL/GenBank/DDBJ databases">
        <title>Vagococcus allomyrinae sp. nov. and Enterococcus lavae sp. nov., isolated from the larvae of Allomyrina dichotoma.</title>
        <authorList>
            <person name="Lee S.D."/>
        </authorList>
    </citation>
    <scope>NUCLEOTIDE SEQUENCE</scope>
    <source>
        <strain evidence="2">BWB3-3</strain>
    </source>
</reference>
<organism evidence="2 3">
    <name type="scientific">Vagococcus allomyrinae</name>
    <dbReference type="NCBI Taxonomy" id="2794353"/>
    <lineage>
        <taxon>Bacteria</taxon>
        <taxon>Bacillati</taxon>
        <taxon>Bacillota</taxon>
        <taxon>Bacilli</taxon>
        <taxon>Lactobacillales</taxon>
        <taxon>Enterococcaceae</taxon>
        <taxon>Vagococcus</taxon>
    </lineage>
</organism>
<dbReference type="RefSeq" id="WP_209525529.1">
    <property type="nucleotide sequence ID" value="NZ_JAEEGA010000003.1"/>
</dbReference>